<dbReference type="EMBL" id="JBHUEJ010000044">
    <property type="protein sequence ID" value="MFD1712485.1"/>
    <property type="molecule type" value="Genomic_DNA"/>
</dbReference>
<accession>A0ABW4KWS3</accession>
<organism evidence="1 2">
    <name type="scientific">Ottowia flava</name>
    <dbReference type="NCBI Taxonomy" id="2675430"/>
    <lineage>
        <taxon>Bacteria</taxon>
        <taxon>Pseudomonadati</taxon>
        <taxon>Pseudomonadota</taxon>
        <taxon>Betaproteobacteria</taxon>
        <taxon>Burkholderiales</taxon>
        <taxon>Comamonadaceae</taxon>
        <taxon>Ottowia</taxon>
    </lineage>
</organism>
<dbReference type="Proteomes" id="UP001597304">
    <property type="component" value="Unassembled WGS sequence"/>
</dbReference>
<dbReference type="CDD" id="cd02440">
    <property type="entry name" value="AdoMet_MTases"/>
    <property type="match status" value="1"/>
</dbReference>
<gene>
    <name evidence="1" type="ORF">ACFSF0_17945</name>
</gene>
<reference evidence="2" key="1">
    <citation type="journal article" date="2019" name="Int. J. Syst. Evol. Microbiol.">
        <title>The Global Catalogue of Microorganisms (GCM) 10K type strain sequencing project: providing services to taxonomists for standard genome sequencing and annotation.</title>
        <authorList>
            <consortium name="The Broad Institute Genomics Platform"/>
            <consortium name="The Broad Institute Genome Sequencing Center for Infectious Disease"/>
            <person name="Wu L."/>
            <person name="Ma J."/>
        </authorList>
    </citation>
    <scope>NUCLEOTIDE SEQUENCE [LARGE SCALE GENOMIC DNA]</scope>
    <source>
        <strain evidence="2">LMG 29247</strain>
    </source>
</reference>
<keyword evidence="1" id="KW-0808">Transferase</keyword>
<comment type="caution">
    <text evidence="1">The sequence shown here is derived from an EMBL/GenBank/DDBJ whole genome shotgun (WGS) entry which is preliminary data.</text>
</comment>
<evidence type="ECO:0000313" key="2">
    <source>
        <dbReference type="Proteomes" id="UP001597304"/>
    </source>
</evidence>
<keyword evidence="2" id="KW-1185">Reference proteome</keyword>
<dbReference type="Gene3D" id="3.40.50.150">
    <property type="entry name" value="Vaccinia Virus protein VP39"/>
    <property type="match status" value="1"/>
</dbReference>
<sequence length="252" mass="26263">MRLQSNRVVRAPGVRALARLARRDGTGAAGTALAARAARVGVDRMRRAVDLAVARSPQSLFLRELVAQPGTVGAICASSPRLAARMAALVDAQQPGLVVELGGGTGVITAALLAHGIAPARLVVVEQSAALADHLRRRFPGVCVLQGDAADIGHWHASGHMPAGADGLPLPVDTIVSGLPLLSIPQPARQRILRAGAHVLAPHGRLLQFTYALRGASPWQTAGLHRQHSERVLANLPPARIDQLGHPGAVAR</sequence>
<dbReference type="InterPro" id="IPR029063">
    <property type="entry name" value="SAM-dependent_MTases_sf"/>
</dbReference>
<dbReference type="GO" id="GO:0032259">
    <property type="term" value="P:methylation"/>
    <property type="evidence" value="ECO:0007669"/>
    <property type="project" value="UniProtKB-KW"/>
</dbReference>
<dbReference type="SUPFAM" id="SSF53335">
    <property type="entry name" value="S-adenosyl-L-methionine-dependent methyltransferases"/>
    <property type="match status" value="1"/>
</dbReference>
<proteinExistence type="predicted"/>
<protein>
    <submittedName>
        <fullName evidence="1">Class I SAM-dependent methyltransferase</fullName>
    </submittedName>
</protein>
<dbReference type="RefSeq" id="WP_255507716.1">
    <property type="nucleotide sequence ID" value="NZ_JBHUEJ010000044.1"/>
</dbReference>
<dbReference type="GO" id="GO:0008168">
    <property type="term" value="F:methyltransferase activity"/>
    <property type="evidence" value="ECO:0007669"/>
    <property type="project" value="UniProtKB-KW"/>
</dbReference>
<keyword evidence="1" id="KW-0489">Methyltransferase</keyword>
<evidence type="ECO:0000313" key="1">
    <source>
        <dbReference type="EMBL" id="MFD1712485.1"/>
    </source>
</evidence>
<name>A0ABW4KWS3_9BURK</name>